<dbReference type="RefSeq" id="WP_123229177.1">
    <property type="nucleotide sequence ID" value="NZ_RJSE01000009.1"/>
</dbReference>
<dbReference type="Proteomes" id="UP000267128">
    <property type="component" value="Unassembled WGS sequence"/>
</dbReference>
<dbReference type="GO" id="GO:0006189">
    <property type="term" value="P:'de novo' IMP biosynthetic process"/>
    <property type="evidence" value="ECO:0007669"/>
    <property type="project" value="UniProtKB-UniRule"/>
</dbReference>
<evidence type="ECO:0000256" key="2">
    <source>
        <dbReference type="ARBA" id="ARBA00010190"/>
    </source>
</evidence>
<dbReference type="Gene3D" id="3.30.470.20">
    <property type="entry name" value="ATP-grasp fold, B domain"/>
    <property type="match status" value="1"/>
</dbReference>
<dbReference type="GO" id="GO:0005524">
    <property type="term" value="F:ATP binding"/>
    <property type="evidence" value="ECO:0007669"/>
    <property type="project" value="UniProtKB-KW"/>
</dbReference>
<dbReference type="Pfam" id="PF01259">
    <property type="entry name" value="SAICAR_synt"/>
    <property type="match status" value="1"/>
</dbReference>
<dbReference type="PROSITE" id="PS01058">
    <property type="entry name" value="SAICAR_SYNTHETASE_2"/>
    <property type="match status" value="1"/>
</dbReference>
<feature type="domain" description="SAICAR synthetase/ADE2 N-terminal" evidence="12">
    <location>
        <begin position="19"/>
        <end position="267"/>
    </location>
</feature>
<keyword evidence="6 11" id="KW-0547">Nucleotide-binding</keyword>
<comment type="caution">
    <text evidence="13">The sequence shown here is derived from an EMBL/GenBank/DDBJ whole genome shotgun (WGS) entry which is preliminary data.</text>
</comment>
<dbReference type="InterPro" id="IPR018236">
    <property type="entry name" value="SAICAR_synthetase_CS"/>
</dbReference>
<dbReference type="FunFam" id="3.30.470.20:FF:000015">
    <property type="entry name" value="Phosphoribosylaminoimidazole-succinocarboxamide synthase"/>
    <property type="match status" value="1"/>
</dbReference>
<dbReference type="PANTHER" id="PTHR43700">
    <property type="entry name" value="PHOSPHORIBOSYLAMINOIMIDAZOLE-SUCCINOCARBOXAMIDE SYNTHASE"/>
    <property type="match status" value="1"/>
</dbReference>
<dbReference type="NCBIfam" id="TIGR00081">
    <property type="entry name" value="purC"/>
    <property type="match status" value="1"/>
</dbReference>
<keyword evidence="14" id="KW-1185">Reference proteome</keyword>
<comment type="catalytic activity">
    <reaction evidence="10 11">
        <text>5-amino-1-(5-phospho-D-ribosyl)imidazole-4-carboxylate + L-aspartate + ATP = (2S)-2-[5-amino-1-(5-phospho-beta-D-ribosyl)imidazole-4-carboxamido]succinate + ADP + phosphate + 2 H(+)</text>
        <dbReference type="Rhea" id="RHEA:22628"/>
        <dbReference type="ChEBI" id="CHEBI:15378"/>
        <dbReference type="ChEBI" id="CHEBI:29991"/>
        <dbReference type="ChEBI" id="CHEBI:30616"/>
        <dbReference type="ChEBI" id="CHEBI:43474"/>
        <dbReference type="ChEBI" id="CHEBI:58443"/>
        <dbReference type="ChEBI" id="CHEBI:77657"/>
        <dbReference type="ChEBI" id="CHEBI:456216"/>
        <dbReference type="EC" id="6.3.2.6"/>
    </reaction>
</comment>
<reference evidence="13 14" key="1">
    <citation type="submission" date="2018-11" db="EMBL/GenBank/DDBJ databases">
        <authorList>
            <person name="Li F."/>
        </authorList>
    </citation>
    <scope>NUCLEOTIDE SEQUENCE [LARGE SCALE GENOMIC DNA]</scope>
    <source>
        <strain evidence="13 14">Gsoil 097</strain>
    </source>
</reference>
<dbReference type="InterPro" id="IPR001636">
    <property type="entry name" value="SAICAR_synth"/>
</dbReference>
<evidence type="ECO:0000256" key="6">
    <source>
        <dbReference type="ARBA" id="ARBA00022741"/>
    </source>
</evidence>
<comment type="similarity">
    <text evidence="2 11">Belongs to the SAICAR synthetase family.</text>
</comment>
<keyword evidence="5 11" id="KW-0436">Ligase</keyword>
<dbReference type="PANTHER" id="PTHR43700:SF1">
    <property type="entry name" value="PHOSPHORIBOSYLAMINOIMIDAZOLE-SUCCINOCARBOXAMIDE SYNTHASE"/>
    <property type="match status" value="1"/>
</dbReference>
<dbReference type="SUPFAM" id="SSF56104">
    <property type="entry name" value="SAICAR synthase-like"/>
    <property type="match status" value="1"/>
</dbReference>
<dbReference type="AlphaFoldDB" id="A0A3N0CAD2"/>
<gene>
    <name evidence="11" type="primary">purC</name>
    <name evidence="13" type="ORF">EFK50_19000</name>
</gene>
<organism evidence="13 14">
    <name type="scientific">Nocardioides marmoriginsengisoli</name>
    <dbReference type="NCBI Taxonomy" id="661483"/>
    <lineage>
        <taxon>Bacteria</taxon>
        <taxon>Bacillati</taxon>
        <taxon>Actinomycetota</taxon>
        <taxon>Actinomycetes</taxon>
        <taxon>Propionibacteriales</taxon>
        <taxon>Nocardioidaceae</taxon>
        <taxon>Nocardioides</taxon>
    </lineage>
</organism>
<evidence type="ECO:0000256" key="10">
    <source>
        <dbReference type="ARBA" id="ARBA00048475"/>
    </source>
</evidence>
<dbReference type="HAMAP" id="MF_00137">
    <property type="entry name" value="SAICAR_synth"/>
    <property type="match status" value="1"/>
</dbReference>
<proteinExistence type="inferred from homology"/>
<sequence length="299" mass="32261">MSGDLNIPDAPVIEGAEHLHSGKVRDLYRMVSGEHAGRLLMVASDRISAYDFVLDSTIPDKGAILTRMSLWWFDQLASTVPHHVVSTDVPAAVAGRAVLCEELAMFPVECVARGYLTGSGLLDYRATGEVCGISLPAGLEDGSRLPAPIFTPASKAAVGDHDENVSYDAVVGAVGAETAAALRELTLTIYGRAEEIAREQGIILADTKFEFGARSDTTIVLADEVLTPDSSRFWPAAEWEPGRAQASYDKQIVRDWLTSAESGWDRASGDRPPALPESVIAHTRARYVEAYEILTGEKF</sequence>
<dbReference type="NCBIfam" id="NF010568">
    <property type="entry name" value="PRK13961.1"/>
    <property type="match status" value="1"/>
</dbReference>
<evidence type="ECO:0000256" key="9">
    <source>
        <dbReference type="ARBA" id="ARBA00030409"/>
    </source>
</evidence>
<evidence type="ECO:0000259" key="12">
    <source>
        <dbReference type="Pfam" id="PF01259"/>
    </source>
</evidence>
<evidence type="ECO:0000313" key="13">
    <source>
        <dbReference type="EMBL" id="RNL60425.1"/>
    </source>
</evidence>
<evidence type="ECO:0000256" key="4">
    <source>
        <dbReference type="ARBA" id="ARBA00016460"/>
    </source>
</evidence>
<protein>
    <recommendedName>
        <fullName evidence="4 11">Phosphoribosylaminoimidazole-succinocarboxamide synthase</fullName>
        <ecNumber evidence="3 11">6.3.2.6</ecNumber>
    </recommendedName>
    <alternativeName>
        <fullName evidence="9 11">SAICAR synthetase</fullName>
    </alternativeName>
</protein>
<keyword evidence="7 11" id="KW-0658">Purine biosynthesis</keyword>
<dbReference type="EC" id="6.3.2.6" evidence="3 11"/>
<dbReference type="Gene3D" id="3.30.200.20">
    <property type="entry name" value="Phosphorylase Kinase, domain 1"/>
    <property type="match status" value="1"/>
</dbReference>
<dbReference type="CDD" id="cd01414">
    <property type="entry name" value="SAICAR_synt_Sc"/>
    <property type="match status" value="1"/>
</dbReference>
<evidence type="ECO:0000256" key="5">
    <source>
        <dbReference type="ARBA" id="ARBA00022598"/>
    </source>
</evidence>
<dbReference type="PROSITE" id="PS01057">
    <property type="entry name" value="SAICAR_SYNTHETASE_1"/>
    <property type="match status" value="1"/>
</dbReference>
<comment type="pathway">
    <text evidence="1 11">Purine metabolism; IMP biosynthesis via de novo pathway; 5-amino-1-(5-phospho-D-ribosyl)imidazole-4-carboxamide from 5-amino-1-(5-phospho-D-ribosyl)imidazole-4-carboxylate: step 1/2.</text>
</comment>
<evidence type="ECO:0000256" key="1">
    <source>
        <dbReference type="ARBA" id="ARBA00004672"/>
    </source>
</evidence>
<evidence type="ECO:0000256" key="3">
    <source>
        <dbReference type="ARBA" id="ARBA00012217"/>
    </source>
</evidence>
<evidence type="ECO:0000313" key="14">
    <source>
        <dbReference type="Proteomes" id="UP000267128"/>
    </source>
</evidence>
<dbReference type="InterPro" id="IPR028923">
    <property type="entry name" value="SAICAR_synt/ADE2_N"/>
</dbReference>
<keyword evidence="8 11" id="KW-0067">ATP-binding</keyword>
<dbReference type="UniPathway" id="UPA00074">
    <property type="reaction ID" value="UER00131"/>
</dbReference>
<dbReference type="EMBL" id="RJSE01000009">
    <property type="protein sequence ID" value="RNL60425.1"/>
    <property type="molecule type" value="Genomic_DNA"/>
</dbReference>
<accession>A0A3N0CAD2</accession>
<dbReference type="OrthoDB" id="9801549at2"/>
<dbReference type="GO" id="GO:0005737">
    <property type="term" value="C:cytoplasm"/>
    <property type="evidence" value="ECO:0007669"/>
    <property type="project" value="TreeGrafter"/>
</dbReference>
<dbReference type="GO" id="GO:0004639">
    <property type="term" value="F:phosphoribosylaminoimidazolesuccinocarboxamide synthase activity"/>
    <property type="evidence" value="ECO:0007669"/>
    <property type="project" value="UniProtKB-UniRule"/>
</dbReference>
<evidence type="ECO:0000256" key="11">
    <source>
        <dbReference type="HAMAP-Rule" id="MF_00137"/>
    </source>
</evidence>
<evidence type="ECO:0000256" key="8">
    <source>
        <dbReference type="ARBA" id="ARBA00022840"/>
    </source>
</evidence>
<name>A0A3N0CAD2_9ACTN</name>
<evidence type="ECO:0000256" key="7">
    <source>
        <dbReference type="ARBA" id="ARBA00022755"/>
    </source>
</evidence>